<dbReference type="AlphaFoldDB" id="A0A835B992"/>
<dbReference type="Gene3D" id="1.10.10.10">
    <property type="entry name" value="Winged helix-like DNA-binding domain superfamily/Winged helix DNA-binding domain"/>
    <property type="match status" value="1"/>
</dbReference>
<comment type="caution">
    <text evidence="2">The sequence shown here is derived from an EMBL/GenBank/DDBJ whole genome shotgun (WGS) entry which is preliminary data.</text>
</comment>
<dbReference type="InterPro" id="IPR036390">
    <property type="entry name" value="WH_DNA-bd_sf"/>
</dbReference>
<dbReference type="SUPFAM" id="SSF46785">
    <property type="entry name" value="Winged helix' DNA-binding domain"/>
    <property type="match status" value="1"/>
</dbReference>
<dbReference type="EMBL" id="JACEFO010001972">
    <property type="protein sequence ID" value="KAF8690460.1"/>
    <property type="molecule type" value="Genomic_DNA"/>
</dbReference>
<dbReference type="InterPro" id="IPR036388">
    <property type="entry name" value="WH-like_DNA-bd_sf"/>
</dbReference>
<sequence>MQSPRISRRYLALTEKPEGTDITAPVRPPPCGTLLATTITQRAGASPLPLLDLALIASRMGASPRLPLYSMPWFCGEQCCPTTPDLYRSCGGLATSAIGPRSRRLKDGGLTTPAIVLHAMVGSNVAPQPQIFIATEPQLAGRPHLLALPTRITFVVHPAMVFCKPSCPKMYVDAASAILDVVPHRADGCRAAPVPYPIDMQQPSAATIAASTTMSGGNDAKRNCHRSSRMLWLLDDTPNGVNDALGHRRHLYQQALTPRSTPMALHSRTRPWQRHHTPLPLTFTFTAHAAPKHSSRRTSMHAAVHARGSPATTTGRDPAAVLVGARASDALLKRQRGMDERGRGGGGLEASRVAAGGERRGGEGEQSRAAPSAATCAELTQAKAQLWCHNFGYLKSTALRCDINLGIPTAIHRLGGAALPLRAP</sequence>
<name>A0A835B992_9POAL</name>
<accession>A0A835B992</accession>
<feature type="compositionally biased region" description="Basic and acidic residues" evidence="1">
    <location>
        <begin position="357"/>
        <end position="366"/>
    </location>
</feature>
<feature type="region of interest" description="Disordered" evidence="1">
    <location>
        <begin position="335"/>
        <end position="370"/>
    </location>
</feature>
<gene>
    <name evidence="2" type="ORF">HU200_040814</name>
</gene>
<evidence type="ECO:0000256" key="1">
    <source>
        <dbReference type="SAM" id="MobiDB-lite"/>
    </source>
</evidence>
<evidence type="ECO:0000313" key="2">
    <source>
        <dbReference type="EMBL" id="KAF8690460.1"/>
    </source>
</evidence>
<proteinExistence type="predicted"/>
<protein>
    <submittedName>
        <fullName evidence="2">Uncharacterized protein</fullName>
    </submittedName>
</protein>
<dbReference type="Proteomes" id="UP000636709">
    <property type="component" value="Unassembled WGS sequence"/>
</dbReference>
<reference evidence="2" key="1">
    <citation type="submission" date="2020-07" db="EMBL/GenBank/DDBJ databases">
        <title>Genome sequence and genetic diversity analysis of an under-domesticated orphan crop, white fonio (Digitaria exilis).</title>
        <authorList>
            <person name="Bennetzen J.L."/>
            <person name="Chen S."/>
            <person name="Ma X."/>
            <person name="Wang X."/>
            <person name="Yssel A.E.J."/>
            <person name="Chaluvadi S.R."/>
            <person name="Johnson M."/>
            <person name="Gangashetty P."/>
            <person name="Hamidou F."/>
            <person name="Sanogo M.D."/>
            <person name="Zwaenepoel A."/>
            <person name="Wallace J."/>
            <person name="Van De Peer Y."/>
            <person name="Van Deynze A."/>
        </authorList>
    </citation>
    <scope>NUCLEOTIDE SEQUENCE</scope>
    <source>
        <tissue evidence="2">Leaves</tissue>
    </source>
</reference>
<keyword evidence="3" id="KW-1185">Reference proteome</keyword>
<evidence type="ECO:0000313" key="3">
    <source>
        <dbReference type="Proteomes" id="UP000636709"/>
    </source>
</evidence>
<organism evidence="2 3">
    <name type="scientific">Digitaria exilis</name>
    <dbReference type="NCBI Taxonomy" id="1010633"/>
    <lineage>
        <taxon>Eukaryota</taxon>
        <taxon>Viridiplantae</taxon>
        <taxon>Streptophyta</taxon>
        <taxon>Embryophyta</taxon>
        <taxon>Tracheophyta</taxon>
        <taxon>Spermatophyta</taxon>
        <taxon>Magnoliopsida</taxon>
        <taxon>Liliopsida</taxon>
        <taxon>Poales</taxon>
        <taxon>Poaceae</taxon>
        <taxon>PACMAD clade</taxon>
        <taxon>Panicoideae</taxon>
        <taxon>Panicodae</taxon>
        <taxon>Paniceae</taxon>
        <taxon>Anthephorinae</taxon>
        <taxon>Digitaria</taxon>
    </lineage>
</organism>